<reference evidence="1 2" key="1">
    <citation type="journal article" date="2018" name="Front. Microbiol.">
        <title>Hydrolytic Capabilities as a Key to Environmental Success: Chitinolytic and Cellulolytic Acidobacteria From Acidic Sub-arctic Soils and Boreal Peatlands.</title>
        <authorList>
            <person name="Belova S.E."/>
            <person name="Ravin N.V."/>
            <person name="Pankratov T.A."/>
            <person name="Rakitin A.L."/>
            <person name="Ivanova A.A."/>
            <person name="Beletsky A.V."/>
            <person name="Mardanov A.V."/>
            <person name="Sinninghe Damste J.S."/>
            <person name="Dedysh S.N."/>
        </authorList>
    </citation>
    <scope>NUCLEOTIDE SEQUENCE [LARGE SCALE GENOMIC DNA]</scope>
    <source>
        <strain evidence="1 2">SBC82</strain>
    </source>
</reference>
<dbReference type="AlphaFoldDB" id="A0A2Z5FSF6"/>
<proteinExistence type="predicted"/>
<gene>
    <name evidence="1" type="ORF">ACPOL_0017</name>
</gene>
<sequence>MNLATGLTGQVDGSVEESLQCTDFKESARGLAAKVAFTMETTTSEPALRATEPIRHKLNSIKHRLGPGEADTDYQEMQRRAWGKTAPGSRMYCRLLR</sequence>
<evidence type="ECO:0000313" key="1">
    <source>
        <dbReference type="EMBL" id="AXC09404.1"/>
    </source>
</evidence>
<dbReference type="RefSeq" id="WP_150132849.1">
    <property type="nucleotide sequence ID" value="NZ_CP030840.1"/>
</dbReference>
<protein>
    <submittedName>
        <fullName evidence="1">Uncharacterized protein</fullName>
    </submittedName>
</protein>
<name>A0A2Z5FSF6_9BACT</name>
<organism evidence="1 2">
    <name type="scientific">Acidisarcina polymorpha</name>
    <dbReference type="NCBI Taxonomy" id="2211140"/>
    <lineage>
        <taxon>Bacteria</taxon>
        <taxon>Pseudomonadati</taxon>
        <taxon>Acidobacteriota</taxon>
        <taxon>Terriglobia</taxon>
        <taxon>Terriglobales</taxon>
        <taxon>Acidobacteriaceae</taxon>
        <taxon>Acidisarcina</taxon>
    </lineage>
</organism>
<keyword evidence="2" id="KW-1185">Reference proteome</keyword>
<evidence type="ECO:0000313" key="2">
    <source>
        <dbReference type="Proteomes" id="UP000253606"/>
    </source>
</evidence>
<dbReference type="EMBL" id="CP030840">
    <property type="protein sequence ID" value="AXC09404.1"/>
    <property type="molecule type" value="Genomic_DNA"/>
</dbReference>
<accession>A0A2Z5FSF6</accession>
<dbReference type="Proteomes" id="UP000253606">
    <property type="component" value="Chromosome"/>
</dbReference>
<dbReference type="KEGG" id="abas:ACPOL_0017"/>